<sequence length="682" mass="73029">MRSFLPRVLSALLAPALLLGLAMVTAAPAPPPRAALSVPDKPGLYQRVLTRPAARLRAAPGGAVLPGPPLPPLSVLYVFGRQGAQGQDWVEVGAAAAGPAQGWIEAGQAIDWHQTLTLAFTRTSRRDPALFFRDHDRLAGLLEAADLGPGVARLRAALTSDPLPADFPVIAKEPDTYIDPNRQFYLLPILSFESVYLASGHETMLLKVAAVTLQAGEPGLPAPGVGEAGSAPKPGPQDAARPTPGPAANRPVGYRAGVVFVIDTSISMGPYIERTRAAVRRIYDRLRGSPLGARLSFGLVAFRSNVEAAPGLDYVSRVVATLEDGRDPATFQAKVAGVEEAKVSSKGFDEDAFAGVQDALERIDWTGFDARYIVLITDAGALDAKNPLGRTGLSAARLRLLAQEKDQSGGGKVAIAVLHLLTRAGLQNHDKAARQYRELSRWGDAGDLYFPVAGGAVDAFGIQVDTLGDALLRQLESAAADRPIEVPEGPKADPVARKTALVGRAMQLAYLGRETGSRAPRLIEAWVADRDLLDPSQKTLEVRVMISKNQLSNLQETLQAIFAAGERTQLSTKDFFDQLRGAAAALARDPDQVGPLQVKRLGDLGLVGAWLDGLPYTSQVMNLTQERWVARSYAEQQEVLDVIEEKIALYRKIHDDTDRWISLNPRAPPGESVTTVPLDALP</sequence>
<protein>
    <recommendedName>
        <fullName evidence="3">VWFA domain-containing protein</fullName>
    </recommendedName>
</protein>
<dbReference type="PROSITE" id="PS50234">
    <property type="entry name" value="VWFA"/>
    <property type="match status" value="1"/>
</dbReference>
<dbReference type="KEGG" id="tsy:THSYN_31280"/>
<dbReference type="Gene3D" id="3.40.50.410">
    <property type="entry name" value="von Willebrand factor, type A domain"/>
    <property type="match status" value="1"/>
</dbReference>
<evidence type="ECO:0000256" key="2">
    <source>
        <dbReference type="SAM" id="SignalP"/>
    </source>
</evidence>
<keyword evidence="5" id="KW-1185">Reference proteome</keyword>
<feature type="region of interest" description="Disordered" evidence="1">
    <location>
        <begin position="221"/>
        <end position="248"/>
    </location>
</feature>
<evidence type="ECO:0000313" key="5">
    <source>
        <dbReference type="Proteomes" id="UP000232638"/>
    </source>
</evidence>
<geneLocation type="plasmid" evidence="5">
    <name>pts485</name>
</geneLocation>
<keyword evidence="4" id="KW-0614">Plasmid</keyword>
<dbReference type="SUPFAM" id="SSF53300">
    <property type="entry name" value="vWA-like"/>
    <property type="match status" value="1"/>
</dbReference>
<dbReference type="RefSeq" id="WP_100923035.1">
    <property type="nucleotide sequence ID" value="NZ_CP020372.1"/>
</dbReference>
<dbReference type="EMBL" id="CP020372">
    <property type="protein sequence ID" value="AUB85408.1"/>
    <property type="molecule type" value="Genomic_DNA"/>
</dbReference>
<gene>
    <name evidence="4" type="ORF">THSYN_31280</name>
</gene>
<proteinExistence type="predicted"/>
<dbReference type="InterPro" id="IPR002035">
    <property type="entry name" value="VWF_A"/>
</dbReference>
<dbReference type="Proteomes" id="UP000232638">
    <property type="component" value="Plasmid pTs485"/>
</dbReference>
<dbReference type="InterPro" id="IPR036465">
    <property type="entry name" value="vWFA_dom_sf"/>
</dbReference>
<feature type="chain" id="PRO_5014868823" description="VWFA domain-containing protein" evidence="2">
    <location>
        <begin position="27"/>
        <end position="682"/>
    </location>
</feature>
<accession>A0A2K8UIM7</accession>
<dbReference type="CDD" id="cd00198">
    <property type="entry name" value="vWFA"/>
    <property type="match status" value="1"/>
</dbReference>
<reference evidence="4 5" key="1">
    <citation type="submission" date="2017-03" db="EMBL/GenBank/DDBJ databases">
        <title>Complete genome sequence of Candidatus 'Thiodictyon syntrophicum' sp. nov. strain Cad16T, a photolithoautotroph purple sulfur bacterium isolated from an alpine meromictic lake.</title>
        <authorList>
            <person name="Luedin S.M."/>
            <person name="Pothier J.F."/>
            <person name="Danza F."/>
            <person name="Storelli N."/>
            <person name="Wittwer M."/>
            <person name="Tonolla M."/>
        </authorList>
    </citation>
    <scope>NUCLEOTIDE SEQUENCE [LARGE SCALE GENOMIC DNA]</scope>
    <source>
        <strain evidence="4 5">Cad16T</strain>
        <plasmid evidence="5">Plasmid pts485</plasmid>
    </source>
</reference>
<name>A0A2K8UIM7_9GAMM</name>
<evidence type="ECO:0000313" key="4">
    <source>
        <dbReference type="EMBL" id="AUB85408.1"/>
    </source>
</evidence>
<organism evidence="4 5">
    <name type="scientific">Candidatus Thiodictyon syntrophicum</name>
    <dbReference type="NCBI Taxonomy" id="1166950"/>
    <lineage>
        <taxon>Bacteria</taxon>
        <taxon>Pseudomonadati</taxon>
        <taxon>Pseudomonadota</taxon>
        <taxon>Gammaproteobacteria</taxon>
        <taxon>Chromatiales</taxon>
        <taxon>Chromatiaceae</taxon>
        <taxon>Thiodictyon</taxon>
    </lineage>
</organism>
<feature type="domain" description="VWFA" evidence="3">
    <location>
        <begin position="257"/>
        <end position="475"/>
    </location>
</feature>
<dbReference type="AlphaFoldDB" id="A0A2K8UIM7"/>
<evidence type="ECO:0000256" key="1">
    <source>
        <dbReference type="SAM" id="MobiDB-lite"/>
    </source>
</evidence>
<evidence type="ECO:0000259" key="3">
    <source>
        <dbReference type="PROSITE" id="PS50234"/>
    </source>
</evidence>
<keyword evidence="2" id="KW-0732">Signal</keyword>
<feature type="signal peptide" evidence="2">
    <location>
        <begin position="1"/>
        <end position="26"/>
    </location>
</feature>